<evidence type="ECO:0000256" key="1">
    <source>
        <dbReference type="SAM" id="MobiDB-lite"/>
    </source>
</evidence>
<organism evidence="2 3">
    <name type="scientific">Comamonas serinivorans</name>
    <dbReference type="NCBI Taxonomy" id="1082851"/>
    <lineage>
        <taxon>Bacteria</taxon>
        <taxon>Pseudomonadati</taxon>
        <taxon>Pseudomonadota</taxon>
        <taxon>Betaproteobacteria</taxon>
        <taxon>Burkholderiales</taxon>
        <taxon>Comamonadaceae</taxon>
        <taxon>Comamonas</taxon>
    </lineage>
</organism>
<reference evidence="2 3" key="1">
    <citation type="submission" date="2017-05" db="EMBL/GenBank/DDBJ databases">
        <authorList>
            <person name="Song R."/>
            <person name="Chenine A.L."/>
            <person name="Ruprecht R.M."/>
        </authorList>
    </citation>
    <scope>NUCLEOTIDE SEQUENCE [LARGE SCALE GENOMIC DNA]</scope>
    <source>
        <strain evidence="2 3">DSM 26136</strain>
    </source>
</reference>
<evidence type="ECO:0000313" key="2">
    <source>
        <dbReference type="EMBL" id="ARU05564.1"/>
    </source>
</evidence>
<dbReference type="AlphaFoldDB" id="A0A1Y0EPI5"/>
<dbReference type="KEGG" id="cser:CCO03_13515"/>
<keyword evidence="3" id="KW-1185">Reference proteome</keyword>
<protein>
    <submittedName>
        <fullName evidence="2">Uncharacterized protein</fullName>
    </submittedName>
</protein>
<accession>A0A1Y0EPI5</accession>
<dbReference type="EMBL" id="CP021455">
    <property type="protein sequence ID" value="ARU05564.1"/>
    <property type="molecule type" value="Genomic_DNA"/>
</dbReference>
<feature type="region of interest" description="Disordered" evidence="1">
    <location>
        <begin position="1"/>
        <end position="23"/>
    </location>
</feature>
<sequence length="144" mass="15991">MVSRSSDETTGGIWSSLQPPGMTPNAAKEEELVMRLKCKPGDLAIVVHDEEVCSANIGRLVRVEGPPEVHAHYGRVCWLIYPVDPRPWWVMRSSGPVQLVITARHFIDHPDAWLMPVGPEGQALKRRRRAVKSSHAAEDLVVAV</sequence>
<dbReference type="Proteomes" id="UP000196138">
    <property type="component" value="Chromosome"/>
</dbReference>
<name>A0A1Y0EPI5_9BURK</name>
<evidence type="ECO:0000313" key="3">
    <source>
        <dbReference type="Proteomes" id="UP000196138"/>
    </source>
</evidence>
<proteinExistence type="predicted"/>
<feature type="compositionally biased region" description="Polar residues" evidence="1">
    <location>
        <begin position="8"/>
        <end position="18"/>
    </location>
</feature>
<gene>
    <name evidence="2" type="ORF">CCO03_13515</name>
</gene>